<dbReference type="Proteomes" id="UP001525890">
    <property type="component" value="Unassembled WGS sequence"/>
</dbReference>
<accession>A0ABT2MM99</accession>
<dbReference type="RefSeq" id="WP_261235028.1">
    <property type="nucleotide sequence ID" value="NZ_JAMXFF010000002.1"/>
</dbReference>
<keyword evidence="2" id="KW-1185">Reference proteome</keyword>
<reference evidence="1 2" key="1">
    <citation type="journal article" date="2022" name="Front. Microbiol.">
        <title>High genomic differentiation and limited gene flow indicate recent cryptic speciation within the genus Laspinema (cyanobacteria).</title>
        <authorList>
            <person name="Stanojkovic A."/>
            <person name="Skoupy S."/>
            <person name="Skaloud P."/>
            <person name="Dvorak P."/>
        </authorList>
    </citation>
    <scope>NUCLEOTIDE SEQUENCE [LARGE SCALE GENOMIC DNA]</scope>
    <source>
        <strain evidence="1 2">D2a</strain>
    </source>
</reference>
<evidence type="ECO:0000313" key="1">
    <source>
        <dbReference type="EMBL" id="MCT7965130.1"/>
    </source>
</evidence>
<comment type="caution">
    <text evidence="1">The sequence shown here is derived from an EMBL/GenBank/DDBJ whole genome shotgun (WGS) entry which is preliminary data.</text>
</comment>
<sequence>MTYFTADEAFVQLIEILYDKGKFPEYQSLEICVAEVLSGFLEKERVQHIIQQIFSLNVEIPDDVAKKVGVDSVDDVPVPDVVVEKKVCAFRFSDFDLDEDELPELANFKDSKELNDFLDKDDEESVALRVKIFQLGLKALRKDGDAYSTAIEIFTE</sequence>
<dbReference type="EMBL" id="JAMXFF010000002">
    <property type="protein sequence ID" value="MCT7965130.1"/>
    <property type="molecule type" value="Genomic_DNA"/>
</dbReference>
<protein>
    <submittedName>
        <fullName evidence="1">Uncharacterized protein</fullName>
    </submittedName>
</protein>
<name>A0ABT2MM99_9CYAN</name>
<gene>
    <name evidence="1" type="ORF">NG799_02125</name>
</gene>
<proteinExistence type="predicted"/>
<evidence type="ECO:0000313" key="2">
    <source>
        <dbReference type="Proteomes" id="UP001525890"/>
    </source>
</evidence>
<organism evidence="1 2">
    <name type="scientific">Laspinema palackyanum D2a</name>
    <dbReference type="NCBI Taxonomy" id="2953684"/>
    <lineage>
        <taxon>Bacteria</taxon>
        <taxon>Bacillati</taxon>
        <taxon>Cyanobacteriota</taxon>
        <taxon>Cyanophyceae</taxon>
        <taxon>Oscillatoriophycideae</taxon>
        <taxon>Oscillatoriales</taxon>
        <taxon>Laspinemataceae</taxon>
        <taxon>Laspinema</taxon>
        <taxon>Laspinema palackyanum</taxon>
    </lineage>
</organism>